<dbReference type="Pfam" id="PF02754">
    <property type="entry name" value="CCG"/>
    <property type="match status" value="2"/>
</dbReference>
<feature type="domain" description="4Fe-4S ferredoxin-type" evidence="7">
    <location>
        <begin position="66"/>
        <end position="89"/>
    </location>
</feature>
<dbReference type="PANTHER" id="PTHR32479:SF17">
    <property type="entry name" value="GLYCOLATE OXIDASE IRON-SULFUR SUBUNIT"/>
    <property type="match status" value="1"/>
</dbReference>
<reference evidence="8 9" key="1">
    <citation type="journal article" date="2016" name="Nat. Commun.">
        <title>Thousands of microbial genomes shed light on interconnected biogeochemical processes in an aquifer system.</title>
        <authorList>
            <person name="Anantharaman K."/>
            <person name="Brown C.T."/>
            <person name="Hug L.A."/>
            <person name="Sharon I."/>
            <person name="Castelle C.J."/>
            <person name="Probst A.J."/>
            <person name="Thomas B.C."/>
            <person name="Singh A."/>
            <person name="Wilkins M.J."/>
            <person name="Karaoz U."/>
            <person name="Brodie E.L."/>
            <person name="Williams K.H."/>
            <person name="Hubbard S.S."/>
            <person name="Banfield J.F."/>
        </authorList>
    </citation>
    <scope>NUCLEOTIDE SEQUENCE [LARGE SCALE GENOMIC DNA]</scope>
</reference>
<sequence>MQTALADFVRDTATGREADAILRTCVHCGFCNATCPTYQLLGDELDGPRGRIYLIKEMLEGKPVTHSTLTHLDRCLTCRNCETTCPSGVRYGALLEIGRELVEQKVARPLFARLTRALLRAVVPYPIRLTSLLRLGQFVRPLMPGFMKRSIPAWQMATAWPAPRHARKMLVLEGCVQPAMAPNINLATARVLDRLGISLIASENAGCCGALHHHTSDPAGALDFARRNIDAWWTHIESGCEAIVMTASGCGVHVKDYGHLLRGDPAYAAKAMRVSELTKDLGEILAKEDLSPLKSGIKPGMKVAFQAPCSLQHGQKLGGVVEGILTELGFTLTPVPDGHQCCGSAGSYSLLQPVLSRQLRDSKHAALQSGQPETVASANIGCLTHLQSGSIVPMRHWIELI</sequence>
<dbReference type="GO" id="GO:0046872">
    <property type="term" value="F:metal ion binding"/>
    <property type="evidence" value="ECO:0007669"/>
    <property type="project" value="UniProtKB-UniRule"/>
</dbReference>
<dbReference type="PANTHER" id="PTHR32479">
    <property type="entry name" value="GLYCOLATE OXIDASE IRON-SULFUR SUBUNIT"/>
    <property type="match status" value="1"/>
</dbReference>
<dbReference type="InterPro" id="IPR009051">
    <property type="entry name" value="Helical_ferredxn"/>
</dbReference>
<dbReference type="AlphaFoldDB" id="A0A1F6SW33"/>
<evidence type="ECO:0000259" key="7">
    <source>
        <dbReference type="PROSITE" id="PS51379"/>
    </source>
</evidence>
<name>A0A1F6SW33_9PROT</name>
<comment type="catalytic activity">
    <reaction evidence="6">
        <text>(R)-lactate + A = pyruvate + AH2</text>
        <dbReference type="Rhea" id="RHEA:15089"/>
        <dbReference type="ChEBI" id="CHEBI:13193"/>
        <dbReference type="ChEBI" id="CHEBI:15361"/>
        <dbReference type="ChEBI" id="CHEBI:16004"/>
        <dbReference type="ChEBI" id="CHEBI:17499"/>
    </reaction>
</comment>
<dbReference type="EMBL" id="MFSR01000108">
    <property type="protein sequence ID" value="OGI37054.1"/>
    <property type="molecule type" value="Genomic_DNA"/>
</dbReference>
<dbReference type="InterPro" id="IPR012257">
    <property type="entry name" value="Glc_ox_4Fe-4S"/>
</dbReference>
<organism evidence="8 9">
    <name type="scientific">Candidatus Muproteobacteria bacterium RBG_16_64_10</name>
    <dbReference type="NCBI Taxonomy" id="1817757"/>
    <lineage>
        <taxon>Bacteria</taxon>
        <taxon>Pseudomonadati</taxon>
        <taxon>Pseudomonadota</taxon>
        <taxon>Candidatus Muproteobacteria</taxon>
    </lineage>
</organism>
<dbReference type="GO" id="GO:0019154">
    <property type="term" value="F:glycolate dehydrogenase activity"/>
    <property type="evidence" value="ECO:0007669"/>
    <property type="project" value="UniProtKB-EC"/>
</dbReference>
<evidence type="ECO:0000256" key="6">
    <source>
        <dbReference type="PIRNR" id="PIRNR000139"/>
    </source>
</evidence>
<comment type="caution">
    <text evidence="8">The sequence shown here is derived from an EMBL/GenBank/DDBJ whole genome shotgun (WGS) entry which is preliminary data.</text>
</comment>
<evidence type="ECO:0000256" key="2">
    <source>
        <dbReference type="ARBA" id="ARBA00022723"/>
    </source>
</evidence>
<keyword evidence="5 6" id="KW-0411">Iron-sulfur</keyword>
<dbReference type="PIRSF" id="PIRSF000139">
    <property type="entry name" value="Glc_ox_4Fe-4S"/>
    <property type="match status" value="1"/>
</dbReference>
<dbReference type="SUPFAM" id="SSF54862">
    <property type="entry name" value="4Fe-4S ferredoxins"/>
    <property type="match status" value="1"/>
</dbReference>
<dbReference type="Gene3D" id="1.10.1060.10">
    <property type="entry name" value="Alpha-helical ferredoxin"/>
    <property type="match status" value="1"/>
</dbReference>
<dbReference type="EC" id="1.1.99.14" evidence="6"/>
<evidence type="ECO:0000256" key="5">
    <source>
        <dbReference type="ARBA" id="ARBA00023014"/>
    </source>
</evidence>
<keyword evidence="2 6" id="KW-0479">Metal-binding</keyword>
<keyword evidence="3" id="KW-0677">Repeat</keyword>
<dbReference type="PROSITE" id="PS51379">
    <property type="entry name" value="4FE4S_FER_2"/>
    <property type="match status" value="1"/>
</dbReference>
<keyword evidence="4 6" id="KW-0408">Iron</keyword>
<dbReference type="InterPro" id="IPR017896">
    <property type="entry name" value="4Fe4S_Fe-S-bd"/>
</dbReference>
<comment type="catalytic activity">
    <reaction evidence="6">
        <text>glycolate + A = glyoxylate + AH2</text>
        <dbReference type="Rhea" id="RHEA:21264"/>
        <dbReference type="ChEBI" id="CHEBI:13193"/>
        <dbReference type="ChEBI" id="CHEBI:17499"/>
        <dbReference type="ChEBI" id="CHEBI:29805"/>
        <dbReference type="ChEBI" id="CHEBI:36655"/>
        <dbReference type="EC" id="1.1.99.14"/>
    </reaction>
</comment>
<evidence type="ECO:0000256" key="1">
    <source>
        <dbReference type="ARBA" id="ARBA00022485"/>
    </source>
</evidence>
<dbReference type="NCBIfam" id="NF008434">
    <property type="entry name" value="PRK11274.1"/>
    <property type="match status" value="1"/>
</dbReference>
<dbReference type="Pfam" id="PF13183">
    <property type="entry name" value="Fer4_8"/>
    <property type="match status" value="1"/>
</dbReference>
<dbReference type="PROSITE" id="PS00198">
    <property type="entry name" value="4FE4S_FER_1"/>
    <property type="match status" value="1"/>
</dbReference>
<dbReference type="InterPro" id="IPR017900">
    <property type="entry name" value="4Fe4S_Fe_S_CS"/>
</dbReference>
<dbReference type="FunFam" id="1.10.1060.10:FF:000012">
    <property type="entry name" value="Glycolate oxidase iron-sulfur subunit"/>
    <property type="match status" value="1"/>
</dbReference>
<dbReference type="Proteomes" id="UP000179334">
    <property type="component" value="Unassembled WGS sequence"/>
</dbReference>
<gene>
    <name evidence="8" type="ORF">A2V91_03480</name>
</gene>
<evidence type="ECO:0000256" key="4">
    <source>
        <dbReference type="ARBA" id="ARBA00023004"/>
    </source>
</evidence>
<evidence type="ECO:0000313" key="8">
    <source>
        <dbReference type="EMBL" id="OGI37054.1"/>
    </source>
</evidence>
<protein>
    <recommendedName>
        <fullName evidence="6">Glycolate oxidase iron-sulfur subunit</fullName>
        <ecNumber evidence="6">1.1.99.14</ecNumber>
    </recommendedName>
</protein>
<keyword evidence="6" id="KW-0813">Transport</keyword>
<accession>A0A1F6SW33</accession>
<evidence type="ECO:0000256" key="3">
    <source>
        <dbReference type="ARBA" id="ARBA00022737"/>
    </source>
</evidence>
<keyword evidence="1 6" id="KW-0004">4Fe-4S</keyword>
<comment type="cofactor">
    <cofactor evidence="6">
        <name>[4Fe-4S] cluster</name>
        <dbReference type="ChEBI" id="CHEBI:49883"/>
    </cofactor>
    <text evidence="6">Binds 2 [4Fe-4S] clusters.</text>
</comment>
<comment type="function">
    <text evidence="6">Component of a complex that catalyzes the oxidation of glycolate to glyoxylate.</text>
</comment>
<proteinExistence type="predicted"/>
<evidence type="ECO:0000313" key="9">
    <source>
        <dbReference type="Proteomes" id="UP000179334"/>
    </source>
</evidence>
<dbReference type="InterPro" id="IPR004017">
    <property type="entry name" value="Cys_rich_dom"/>
</dbReference>
<keyword evidence="6" id="KW-0249">Electron transport</keyword>
<dbReference type="GO" id="GO:0051539">
    <property type="term" value="F:4 iron, 4 sulfur cluster binding"/>
    <property type="evidence" value="ECO:0007669"/>
    <property type="project" value="UniProtKB-UniRule"/>
</dbReference>